<dbReference type="Proteomes" id="UP001310594">
    <property type="component" value="Unassembled WGS sequence"/>
</dbReference>
<dbReference type="AlphaFoldDB" id="A0AAN7VNY7"/>
<sequence>MAMALEDFEDMKQSLTTSDTAPATPQDRLFAVAELLENVLLGLPLRDLLLSQRVCRTWRGNVKQSSMIQRALFLKPSATITMIPHLVYGRTHPPNTLPLMCRGKIFPTLNPLASEYLSEHDPFCRLRLTSDELLGQIADSTSSASIGNMYLTHPPMREAWLHCKYWAYAPCCHQLRNEAGLTVKDLVTQIKDRSQCEHEVDENETLIITNGNKVDIEELCFTLGPQYDFETDGWTMLETLERSLDDDTRVDLFGIVIEYDSDYD</sequence>
<comment type="caution">
    <text evidence="1">The sequence shown here is derived from an EMBL/GenBank/DDBJ whole genome shotgun (WGS) entry which is preliminary data.</text>
</comment>
<name>A0AAN7VNY7_9PEZI</name>
<protein>
    <recommendedName>
        <fullName evidence="3">F-box domain-containing protein</fullName>
    </recommendedName>
</protein>
<gene>
    <name evidence="1" type="ORF">LTR97_010302</name>
</gene>
<dbReference type="EMBL" id="JAVRQU010000017">
    <property type="protein sequence ID" value="KAK5693732.1"/>
    <property type="molecule type" value="Genomic_DNA"/>
</dbReference>
<dbReference type="SUPFAM" id="SSF81383">
    <property type="entry name" value="F-box domain"/>
    <property type="match status" value="1"/>
</dbReference>
<organism evidence="1 2">
    <name type="scientific">Elasticomyces elasticus</name>
    <dbReference type="NCBI Taxonomy" id="574655"/>
    <lineage>
        <taxon>Eukaryota</taxon>
        <taxon>Fungi</taxon>
        <taxon>Dikarya</taxon>
        <taxon>Ascomycota</taxon>
        <taxon>Pezizomycotina</taxon>
        <taxon>Dothideomycetes</taxon>
        <taxon>Dothideomycetidae</taxon>
        <taxon>Mycosphaerellales</taxon>
        <taxon>Teratosphaeriaceae</taxon>
        <taxon>Elasticomyces</taxon>
    </lineage>
</organism>
<dbReference type="InterPro" id="IPR036047">
    <property type="entry name" value="F-box-like_dom_sf"/>
</dbReference>
<evidence type="ECO:0000313" key="2">
    <source>
        <dbReference type="Proteomes" id="UP001310594"/>
    </source>
</evidence>
<accession>A0AAN7VNY7</accession>
<evidence type="ECO:0008006" key="3">
    <source>
        <dbReference type="Google" id="ProtNLM"/>
    </source>
</evidence>
<evidence type="ECO:0000313" key="1">
    <source>
        <dbReference type="EMBL" id="KAK5693732.1"/>
    </source>
</evidence>
<proteinExistence type="predicted"/>
<reference evidence="1" key="1">
    <citation type="submission" date="2023-08" db="EMBL/GenBank/DDBJ databases">
        <title>Black Yeasts Isolated from many extreme environments.</title>
        <authorList>
            <person name="Coleine C."/>
            <person name="Stajich J.E."/>
            <person name="Selbmann L."/>
        </authorList>
    </citation>
    <scope>NUCLEOTIDE SEQUENCE</scope>
    <source>
        <strain evidence="1">CCFEE 5810</strain>
    </source>
</reference>